<dbReference type="InterPro" id="IPR012337">
    <property type="entry name" value="RNaseH-like_sf"/>
</dbReference>
<dbReference type="GO" id="GO:0004527">
    <property type="term" value="F:exonuclease activity"/>
    <property type="evidence" value="ECO:0007669"/>
    <property type="project" value="UniProtKB-KW"/>
</dbReference>
<evidence type="ECO:0000256" key="3">
    <source>
        <dbReference type="ARBA" id="ARBA00022722"/>
    </source>
</evidence>
<accession>A0AAD2JNM9</accession>
<evidence type="ECO:0000259" key="9">
    <source>
        <dbReference type="SMART" id="SM00479"/>
    </source>
</evidence>
<dbReference type="EMBL" id="CAKOGP040002313">
    <property type="protein sequence ID" value="CAJ1966765.1"/>
    <property type="molecule type" value="Genomic_DNA"/>
</dbReference>
<dbReference type="GO" id="GO:0005634">
    <property type="term" value="C:nucleus"/>
    <property type="evidence" value="ECO:0007669"/>
    <property type="project" value="UniProtKB-SubCell"/>
</dbReference>
<evidence type="ECO:0000313" key="11">
    <source>
        <dbReference type="Proteomes" id="UP001295423"/>
    </source>
</evidence>
<keyword evidence="4" id="KW-0378">Hydrolase</keyword>
<dbReference type="FunFam" id="3.30.420.10:FF:000007">
    <property type="entry name" value="Interferon-stimulated exonuclease gene 20"/>
    <property type="match status" value="1"/>
</dbReference>
<dbReference type="InterPro" id="IPR047021">
    <property type="entry name" value="REXO1/3/4-like"/>
</dbReference>
<comment type="caution">
    <text evidence="10">The sequence shown here is derived from an EMBL/GenBank/DDBJ whole genome shotgun (WGS) entry which is preliminary data.</text>
</comment>
<keyword evidence="5" id="KW-0269">Exonuclease</keyword>
<dbReference type="PANTHER" id="PTHR12801:SF45">
    <property type="entry name" value="RNA EXONUCLEASE 4"/>
    <property type="match status" value="1"/>
</dbReference>
<evidence type="ECO:0000256" key="7">
    <source>
        <dbReference type="ARBA" id="ARBA00025599"/>
    </source>
</evidence>
<dbReference type="GO" id="GO:0006364">
    <property type="term" value="P:rRNA processing"/>
    <property type="evidence" value="ECO:0007669"/>
    <property type="project" value="UniProtKB-KW"/>
</dbReference>
<keyword evidence="11" id="KW-1185">Reference proteome</keyword>
<dbReference type="GO" id="GO:0003676">
    <property type="term" value="F:nucleic acid binding"/>
    <property type="evidence" value="ECO:0007669"/>
    <property type="project" value="InterPro"/>
</dbReference>
<feature type="region of interest" description="Disordered" evidence="8">
    <location>
        <begin position="15"/>
        <end position="39"/>
    </location>
</feature>
<dbReference type="PANTHER" id="PTHR12801">
    <property type="entry name" value="RNA EXONUCLEASE REXO1 / RECO3 FAMILY MEMBER-RELATED"/>
    <property type="match status" value="1"/>
</dbReference>
<evidence type="ECO:0000256" key="8">
    <source>
        <dbReference type="SAM" id="MobiDB-lite"/>
    </source>
</evidence>
<sequence>MFEYPLYKEHFMKSPGNTRKMSDASDDTSEATAPDVLSKALPPTPIRKRDARLSAPSQLYIPSPDQTAETYSPVGMHSRLGMQRIVGIDCEMVGVGPGGFQSVLARVTIVDYHGTLLLDTFVQVQDKITDYRTHVSGISPSDLQSAGAVSFQRCRQYVQSIIKHKILVGHGLQNDLRVLSIQHPWYNIRDTSMYQPYMRVDACGRLRPCRLKQLASIHLGVSIQEHGRPHDSLDDAAAAMALYRNVQVEWDYAMECNRQAYLCSSPNRMSPLAQTI</sequence>
<keyword evidence="3" id="KW-0540">Nuclease</keyword>
<evidence type="ECO:0000256" key="2">
    <source>
        <dbReference type="ARBA" id="ARBA00022552"/>
    </source>
</evidence>
<organism evidence="10 11">
    <name type="scientific">Cylindrotheca closterium</name>
    <dbReference type="NCBI Taxonomy" id="2856"/>
    <lineage>
        <taxon>Eukaryota</taxon>
        <taxon>Sar</taxon>
        <taxon>Stramenopiles</taxon>
        <taxon>Ochrophyta</taxon>
        <taxon>Bacillariophyta</taxon>
        <taxon>Bacillariophyceae</taxon>
        <taxon>Bacillariophycidae</taxon>
        <taxon>Bacillariales</taxon>
        <taxon>Bacillariaceae</taxon>
        <taxon>Cylindrotheca</taxon>
    </lineage>
</organism>
<evidence type="ECO:0000256" key="6">
    <source>
        <dbReference type="ARBA" id="ARBA00023242"/>
    </source>
</evidence>
<comment type="subcellular location">
    <subcellularLocation>
        <location evidence="1">Nucleus</location>
    </subcellularLocation>
</comment>
<evidence type="ECO:0000313" key="10">
    <source>
        <dbReference type="EMBL" id="CAJ1966765.1"/>
    </source>
</evidence>
<keyword evidence="2" id="KW-0698">rRNA processing</keyword>
<dbReference type="Gene3D" id="3.30.420.10">
    <property type="entry name" value="Ribonuclease H-like superfamily/Ribonuclease H"/>
    <property type="match status" value="1"/>
</dbReference>
<dbReference type="InterPro" id="IPR013520">
    <property type="entry name" value="Ribonucl_H"/>
</dbReference>
<dbReference type="Pfam" id="PF00929">
    <property type="entry name" value="RNase_T"/>
    <property type="match status" value="1"/>
</dbReference>
<gene>
    <name evidence="10" type="ORF">CYCCA115_LOCUS22348</name>
</gene>
<evidence type="ECO:0000256" key="4">
    <source>
        <dbReference type="ARBA" id="ARBA00022801"/>
    </source>
</evidence>
<evidence type="ECO:0000256" key="1">
    <source>
        <dbReference type="ARBA" id="ARBA00004123"/>
    </source>
</evidence>
<dbReference type="SUPFAM" id="SSF53098">
    <property type="entry name" value="Ribonuclease H-like"/>
    <property type="match status" value="1"/>
</dbReference>
<dbReference type="SMART" id="SM00479">
    <property type="entry name" value="EXOIII"/>
    <property type="match status" value="1"/>
</dbReference>
<dbReference type="AlphaFoldDB" id="A0AAD2JNM9"/>
<proteinExistence type="predicted"/>
<dbReference type="Proteomes" id="UP001295423">
    <property type="component" value="Unassembled WGS sequence"/>
</dbReference>
<comment type="function">
    <text evidence="7">Exoribonuclease involved in ribosome biosynthesis. Involved in the processing of ITS1, the internal transcribed spacer localized between the 18S and 5.8S rRNAs.</text>
</comment>
<evidence type="ECO:0000256" key="5">
    <source>
        <dbReference type="ARBA" id="ARBA00022839"/>
    </source>
</evidence>
<protein>
    <recommendedName>
        <fullName evidence="9">Exonuclease domain-containing protein</fullName>
    </recommendedName>
</protein>
<name>A0AAD2JNM9_9STRA</name>
<dbReference type="InterPro" id="IPR036397">
    <property type="entry name" value="RNaseH_sf"/>
</dbReference>
<reference evidence="10" key="1">
    <citation type="submission" date="2023-08" db="EMBL/GenBank/DDBJ databases">
        <authorList>
            <person name="Audoor S."/>
            <person name="Bilcke G."/>
        </authorList>
    </citation>
    <scope>NUCLEOTIDE SEQUENCE</scope>
</reference>
<feature type="domain" description="Exonuclease" evidence="9">
    <location>
        <begin position="84"/>
        <end position="252"/>
    </location>
</feature>
<keyword evidence="6" id="KW-0539">Nucleus</keyword>